<protein>
    <submittedName>
        <fullName evidence="1">Uncharacterized protein</fullName>
    </submittedName>
</protein>
<reference evidence="2" key="3">
    <citation type="journal article" date="2001" name="J. Bacteriol.">
        <title>Phylogeny of the major head and tail genes of the wide-ranging T4-type bacteriophages.</title>
        <authorList>
            <person name="Tetart F."/>
            <person name="Desplats C."/>
            <person name="Kutateladze M."/>
            <person name="Monod C."/>
            <person name="Ackermann H.W."/>
            <person name="Krisch H.M."/>
        </authorList>
    </citation>
    <scope>NUCLEOTIDE SEQUENCE</scope>
</reference>
<reference evidence="1 2" key="5">
    <citation type="journal article" date="2002" name="J. Bacteriol.">
        <title>Snapshot of the genome of the pseudo-T-even bacteriophage RB49.</title>
        <authorList>
            <person name="Desplats C."/>
            <person name="Dez C."/>
            <person name="Tetart F."/>
            <person name="Eleaume H."/>
            <person name="Krisch H.M."/>
        </authorList>
    </citation>
    <scope>NUCLEOTIDE SEQUENCE</scope>
</reference>
<organismHost>
    <name type="scientific">Escherichia coli</name>
    <dbReference type="NCBI Taxonomy" id="562"/>
</organismHost>
<accession>B2GM56</accession>
<organism evidence="1 2">
    <name type="scientific">Escherichia phage RB49</name>
    <name type="common">Bacteriophage RB49</name>
    <dbReference type="NCBI Taxonomy" id="50948"/>
    <lineage>
        <taxon>Viruses</taxon>
        <taxon>Duplodnaviria</taxon>
        <taxon>Heunggongvirae</taxon>
        <taxon>Uroviricota</taxon>
        <taxon>Caudoviricetes</taxon>
        <taxon>Pantevenvirales</taxon>
        <taxon>Straboviridae</taxon>
        <taxon>Krischvirus</taxon>
        <taxon>Krischvirus RB49</taxon>
    </lineage>
</organism>
<reference evidence="1 2" key="1">
    <citation type="journal article" date="1997" name="J. Mol. Biol.">
        <title>The genome of the pseudo T-even bacteriophages, a diverse group that resembles T4.</title>
        <authorList>
            <person name="Monod C."/>
            <person name="Repoila F."/>
            <person name="Kutateladze M."/>
            <person name="Tetart F."/>
            <person name="Krisch H.M."/>
        </authorList>
    </citation>
    <scope>NUCLEOTIDE SEQUENCE [LARGE SCALE GENOMIC DNA]</scope>
</reference>
<proteinExistence type="predicted"/>
<gene>
    <name evidence="1" type="ORF">RB49p168.2</name>
</gene>
<sequence>MYYIKQNKYPDEIDTISASLHHYSNTHVLESRNGYLVDDNQLFQLIKFGFSMGVALYGFHSINTI</sequence>
<keyword evidence="2" id="KW-1185">Reference proteome</keyword>
<reference evidence="2" key="4">
    <citation type="journal article" date="2001" name="J. Biol. Chem.">
        <title>Pseudo-T-even bacteriophage RB49 encodes CocO, a cochaperonin for GroEL, which can substitute for Escherichia coli's GroES and bacteriophage T4's Gp31.</title>
        <authorList>
            <person name="Ang D."/>
            <person name="Richardson A."/>
            <person name="Mayer M.P."/>
            <person name="Keppel F."/>
            <person name="Krisch H."/>
            <person name="Georgopoulos C."/>
        </authorList>
    </citation>
    <scope>NUCLEOTIDE SEQUENCE [LARGE SCALE GENOMIC DNA]</scope>
</reference>
<dbReference type="KEGG" id="vg:6276285"/>
<dbReference type="Proteomes" id="UP000000878">
    <property type="component" value="Segment"/>
</dbReference>
<dbReference type="EMBL" id="AY343333">
    <property type="protein sequence ID" value="ACC93483.1"/>
    <property type="molecule type" value="Genomic_DNA"/>
</dbReference>
<reference evidence="2" key="6">
    <citation type="journal article" date="2003" name="Res. Microbiol.">
        <title>The diversity and evolution of the T4-type bacteriophages.</title>
        <authorList>
            <person name="Desplats C."/>
            <person name="Krisch H.M."/>
        </authorList>
    </citation>
    <scope>NUCLEOTIDE SEQUENCE [LARGE SCALE GENOMIC DNA]</scope>
</reference>
<evidence type="ECO:0000313" key="1">
    <source>
        <dbReference type="EMBL" id="ACC93483.1"/>
    </source>
</evidence>
<dbReference type="RefSeq" id="YP_001883325.1">
    <property type="nucleotide sequence ID" value="NC_005066.1"/>
</dbReference>
<reference evidence="1 2" key="2">
    <citation type="journal article" date="2000" name="Annu. Rev. Genet.">
        <title>Genetic analysis of bacteriophage-encoded cochaperonins.</title>
        <authorList>
            <person name="Ang D."/>
            <person name="Keppel F."/>
            <person name="Klein G."/>
            <person name="Richardson A."/>
            <person name="Georgopoulos C."/>
        </authorList>
    </citation>
    <scope>NUCLEOTIDE SEQUENCE [LARGE SCALE GENOMIC DNA]</scope>
</reference>
<name>B2GM56_BPRB4</name>
<dbReference type="GeneID" id="6276285"/>
<evidence type="ECO:0000313" key="2">
    <source>
        <dbReference type="Proteomes" id="UP000000878"/>
    </source>
</evidence>